<dbReference type="PROSITE" id="PS50048">
    <property type="entry name" value="ZN2_CY6_FUNGAL_2"/>
    <property type="match status" value="1"/>
</dbReference>
<feature type="compositionally biased region" description="Low complexity" evidence="3">
    <location>
        <begin position="420"/>
        <end position="436"/>
    </location>
</feature>
<feature type="domain" description="Zn(2)-C6 fungal-type" evidence="4">
    <location>
        <begin position="161"/>
        <end position="197"/>
    </location>
</feature>
<gene>
    <name evidence="5" type="primary">ARO80</name>
    <name evidence="5" type="ORF">OC842_003250</name>
</gene>
<feature type="compositionally biased region" description="Low complexity" evidence="3">
    <location>
        <begin position="96"/>
        <end position="121"/>
    </location>
</feature>
<dbReference type="GO" id="GO:0005634">
    <property type="term" value="C:nucleus"/>
    <property type="evidence" value="ECO:0007669"/>
    <property type="project" value="TreeGrafter"/>
</dbReference>
<dbReference type="EMBL" id="JAPDMQ010000156">
    <property type="protein sequence ID" value="KAK0532611.1"/>
    <property type="molecule type" value="Genomic_DNA"/>
</dbReference>
<evidence type="ECO:0000256" key="2">
    <source>
        <dbReference type="ARBA" id="ARBA00023242"/>
    </source>
</evidence>
<evidence type="ECO:0000259" key="4">
    <source>
        <dbReference type="PROSITE" id="PS50048"/>
    </source>
</evidence>
<feature type="region of interest" description="Disordered" evidence="3">
    <location>
        <begin position="1"/>
        <end position="158"/>
    </location>
</feature>
<feature type="region of interest" description="Disordered" evidence="3">
    <location>
        <begin position="1362"/>
        <end position="1437"/>
    </location>
</feature>
<keyword evidence="6" id="KW-1185">Reference proteome</keyword>
<evidence type="ECO:0000256" key="1">
    <source>
        <dbReference type="ARBA" id="ARBA00022723"/>
    </source>
</evidence>
<organism evidence="5 6">
    <name type="scientific">Tilletia horrida</name>
    <dbReference type="NCBI Taxonomy" id="155126"/>
    <lineage>
        <taxon>Eukaryota</taxon>
        <taxon>Fungi</taxon>
        <taxon>Dikarya</taxon>
        <taxon>Basidiomycota</taxon>
        <taxon>Ustilaginomycotina</taxon>
        <taxon>Exobasidiomycetes</taxon>
        <taxon>Tilletiales</taxon>
        <taxon>Tilletiaceae</taxon>
        <taxon>Tilletia</taxon>
    </lineage>
</organism>
<keyword evidence="1" id="KW-0479">Metal-binding</keyword>
<feature type="compositionally biased region" description="Pro residues" evidence="3">
    <location>
        <begin position="289"/>
        <end position="300"/>
    </location>
</feature>
<feature type="region of interest" description="Disordered" evidence="3">
    <location>
        <begin position="701"/>
        <end position="728"/>
    </location>
</feature>
<dbReference type="InterPro" id="IPR052780">
    <property type="entry name" value="AAA_Catabolism_Regulators"/>
</dbReference>
<dbReference type="SMART" id="SM00906">
    <property type="entry name" value="Fungal_trans"/>
    <property type="match status" value="1"/>
</dbReference>
<dbReference type="InterPro" id="IPR036864">
    <property type="entry name" value="Zn2-C6_fun-type_DNA-bd_sf"/>
</dbReference>
<comment type="caution">
    <text evidence="5">The sequence shown here is derived from an EMBL/GenBank/DDBJ whole genome shotgun (WGS) entry which is preliminary data.</text>
</comment>
<dbReference type="GO" id="GO:0006351">
    <property type="term" value="P:DNA-templated transcription"/>
    <property type="evidence" value="ECO:0007669"/>
    <property type="project" value="InterPro"/>
</dbReference>
<feature type="compositionally biased region" description="Low complexity" evidence="3">
    <location>
        <begin position="1416"/>
        <end position="1431"/>
    </location>
</feature>
<evidence type="ECO:0000256" key="3">
    <source>
        <dbReference type="SAM" id="MobiDB-lite"/>
    </source>
</evidence>
<keyword evidence="2" id="KW-0539">Nucleus</keyword>
<evidence type="ECO:0000313" key="5">
    <source>
        <dbReference type="EMBL" id="KAK0532611.1"/>
    </source>
</evidence>
<feature type="compositionally biased region" description="Low complexity" evidence="3">
    <location>
        <begin position="14"/>
        <end position="46"/>
    </location>
</feature>
<dbReference type="CDD" id="cd00067">
    <property type="entry name" value="GAL4"/>
    <property type="match status" value="1"/>
</dbReference>
<feature type="compositionally biased region" description="Pro residues" evidence="3">
    <location>
        <begin position="1534"/>
        <end position="1546"/>
    </location>
</feature>
<feature type="compositionally biased region" description="Low complexity" evidence="3">
    <location>
        <begin position="133"/>
        <end position="149"/>
    </location>
</feature>
<feature type="compositionally biased region" description="Polar residues" evidence="3">
    <location>
        <begin position="215"/>
        <end position="225"/>
    </location>
</feature>
<dbReference type="InterPro" id="IPR001138">
    <property type="entry name" value="Zn2Cys6_DnaBD"/>
</dbReference>
<feature type="compositionally biased region" description="Acidic residues" evidence="3">
    <location>
        <begin position="920"/>
        <end position="945"/>
    </location>
</feature>
<dbReference type="PANTHER" id="PTHR31644">
    <property type="entry name" value="TRANSCRIPTIONAL ACTIVATOR ARO80-RELATED"/>
    <property type="match status" value="1"/>
</dbReference>
<dbReference type="PANTHER" id="PTHR31644:SF2">
    <property type="entry name" value="TRANSCRIPTIONAL ACTIVATOR ARO80-RELATED"/>
    <property type="match status" value="1"/>
</dbReference>
<feature type="region of interest" description="Disordered" evidence="3">
    <location>
        <begin position="503"/>
        <end position="616"/>
    </location>
</feature>
<evidence type="ECO:0000313" key="6">
    <source>
        <dbReference type="Proteomes" id="UP001176521"/>
    </source>
</evidence>
<proteinExistence type="predicted"/>
<feature type="compositionally biased region" description="Basic residues" evidence="3">
    <location>
        <begin position="968"/>
        <end position="985"/>
    </location>
</feature>
<feature type="compositionally biased region" description="Polar residues" evidence="3">
    <location>
        <begin position="946"/>
        <end position="966"/>
    </location>
</feature>
<feature type="region of interest" description="Disordered" evidence="3">
    <location>
        <begin position="173"/>
        <end position="326"/>
    </location>
</feature>
<feature type="region of interest" description="Disordered" evidence="3">
    <location>
        <begin position="915"/>
        <end position="985"/>
    </location>
</feature>
<dbReference type="GO" id="GO:0045944">
    <property type="term" value="P:positive regulation of transcription by RNA polymerase II"/>
    <property type="evidence" value="ECO:0007669"/>
    <property type="project" value="TreeGrafter"/>
</dbReference>
<feature type="compositionally biased region" description="Polar residues" evidence="3">
    <location>
        <begin position="607"/>
        <end position="616"/>
    </location>
</feature>
<feature type="compositionally biased region" description="Basic and acidic residues" evidence="3">
    <location>
        <begin position="52"/>
        <end position="67"/>
    </location>
</feature>
<dbReference type="PROSITE" id="PS00463">
    <property type="entry name" value="ZN2_CY6_FUNGAL_1"/>
    <property type="match status" value="1"/>
</dbReference>
<feature type="region of interest" description="Disordered" evidence="3">
    <location>
        <begin position="1529"/>
        <end position="1577"/>
    </location>
</feature>
<dbReference type="Proteomes" id="UP001176521">
    <property type="component" value="Unassembled WGS sequence"/>
</dbReference>
<dbReference type="Gene3D" id="4.10.240.10">
    <property type="entry name" value="Zn(2)-C6 fungal-type DNA-binding domain"/>
    <property type="match status" value="1"/>
</dbReference>
<feature type="compositionally biased region" description="Polar residues" evidence="3">
    <location>
        <begin position="303"/>
        <end position="321"/>
    </location>
</feature>
<dbReference type="Pfam" id="PF00172">
    <property type="entry name" value="Zn_clus"/>
    <property type="match status" value="1"/>
</dbReference>
<protein>
    <submittedName>
        <fullName evidence="5">Zinc finger transcriptional activator</fullName>
    </submittedName>
</protein>
<dbReference type="SUPFAM" id="SSF57701">
    <property type="entry name" value="Zn2/Cys6 DNA-binding domain"/>
    <property type="match status" value="1"/>
</dbReference>
<feature type="compositionally biased region" description="Low complexity" evidence="3">
    <location>
        <begin position="277"/>
        <end position="288"/>
    </location>
</feature>
<dbReference type="GO" id="GO:0008270">
    <property type="term" value="F:zinc ion binding"/>
    <property type="evidence" value="ECO:0007669"/>
    <property type="project" value="InterPro"/>
</dbReference>
<dbReference type="CDD" id="cd12148">
    <property type="entry name" value="fungal_TF_MHR"/>
    <property type="match status" value="1"/>
</dbReference>
<name>A0AAN6JRE5_9BASI</name>
<accession>A0AAN6JRE5</accession>
<dbReference type="GO" id="GO:0003677">
    <property type="term" value="F:DNA binding"/>
    <property type="evidence" value="ECO:0007669"/>
    <property type="project" value="InterPro"/>
</dbReference>
<feature type="compositionally biased region" description="Acidic residues" evidence="3">
    <location>
        <begin position="717"/>
        <end position="728"/>
    </location>
</feature>
<feature type="compositionally biased region" description="Pro residues" evidence="3">
    <location>
        <begin position="254"/>
        <end position="264"/>
    </location>
</feature>
<dbReference type="GO" id="GO:0009074">
    <property type="term" value="P:aromatic amino acid family catabolic process"/>
    <property type="evidence" value="ECO:0007669"/>
    <property type="project" value="TreeGrafter"/>
</dbReference>
<feature type="compositionally biased region" description="Polar residues" evidence="3">
    <location>
        <begin position="452"/>
        <end position="480"/>
    </location>
</feature>
<feature type="compositionally biased region" description="Low complexity" evidence="3">
    <location>
        <begin position="380"/>
        <end position="394"/>
    </location>
</feature>
<feature type="compositionally biased region" description="Low complexity" evidence="3">
    <location>
        <begin position="241"/>
        <end position="253"/>
    </location>
</feature>
<feature type="region of interest" description="Disordered" evidence="3">
    <location>
        <begin position="351"/>
        <end position="480"/>
    </location>
</feature>
<dbReference type="SMART" id="SM00066">
    <property type="entry name" value="GAL4"/>
    <property type="match status" value="1"/>
</dbReference>
<feature type="compositionally biased region" description="Basic and acidic residues" evidence="3">
    <location>
        <begin position="510"/>
        <end position="582"/>
    </location>
</feature>
<sequence length="1703" mass="179503">MSSDDKWSRLLAGTSSADTSSNNSSRILISAGGMSAPASGAAAGSARHTHARVGDGGEHGDDAHGGDQHTYPGDNHHHHHDGGGGGGADDDDDDAAAAAASALTSATASGAAAGAATGTSSIAPPAGNAEDPASSTAQDSAAGAGAADANNKPGYRRSYKACDSCRARKIRCDLGDLDAPSDPPCKRCKRERQECTFTTGVRGNRHGRNGMRGSTGPSRRSLSNQDSKDATPNPDTSAVHSSTPTSLSASAGLLPPPPPPPASAPPLVRMAQQGTVPFSPSSASAGPFSAPPPTSFPLPPALQQDSARTLYGISQRSTGTAPPQHGMASSAYVYAQSGQRVPQARASFEFAAPLPPAPPLATYSVSAPGQPGPLLVGQRPTAPSPSFSAGASPAPQGPSPGGSGPLPVTHMHSQHHPHHGSSPASSSASPAASADSNRQGVSAMPRGRGLKRSNTASSSSLQPVAESASGSATGMTPTGSSIDRAALAQVNLQNSRDALKLLATLAGGAKHNDDERERDRDRSRERGPGARERSRDRIRDRSRDRVRDHSRDRFRDRSRDRTRDHSRDRFRDRSREHSRERSAYQPTPPNLATPHPSATPVSAPGQPASTGASAPRTSVSLGAVHRMQRPAAAVQPPFHFNALAPSALGEAEALGPGAAATTTSTDHGATVAHRMISASAPSTPRGESGVPRFGALSNQRAVGLSHRSRNGGLAPAAEEEGDELDESEDDLIWPRRMYSRQTTPQRPLRLFTLADFEPVRLKIVKRGEVKMLVEYYFEHIHSFAPHCSEHYASWGPEAISELVEREPILLGAILSIASRYCHSGATNIWPGDRPVVKARNGSTNKNVAGADGNPQPVSWKTHLEISSWTHAKVGRALFDPSLHTIGTVEALLMLSEWSTIDMDAADMMDAPKVPERELGNEDEDDEDVLTDGGSSDEEMLDDIDDGTTTAQTNQTGPNGTEASASAGQKRKRRASSGGRQKRKLRRRTNFLPKAHLFDAMAWQLISMAARMAEALDIHNEASYYGLDSPSPDSRRNAERRLKVWMRVVHCDTQLSIRLGRRGMTDGALTPAWLEILRSHAFRVLETGPIRLRAPVSIGDARISSRRTKILSEDEQRAREQNLTMTEDRGARDEMNQWVETRAFAELMETVANARDMIHLKSSTTDAILLDDKFEVTLRCIRTSLEAWARWVSARLGNTMAALRLRLEYHETRLYAYGPALDALVQRIGRVRARGAAQANDMLSASENLLIHPAYPFAVEAVGAAQTMIRMLTSELESLRCAPARYFLLIVYASLFLLKASAASSVLLPLPRCLASVQAVINTLLVAGPDRTHLCRRYALLLRKYAKQFILLEVEDNNAKAQTPVVGPGETFSGPLVPQMDSTSQSQAREGGTGATGISASAAPQMYASRQDGSTGSQPQPAPAAVPASAQPGLPTADTWSAAPSVGLTPAFTGLYAPFSSVAGSSTGNVVGGDMLTAYDWMWDDIVNPNFPVANDAVDVDDFLQWLDTAGGAPTSGSSAMGAMLAMNVDQSLPPSQPSQSEPPGPHPRQSIPATSSVPTAHQAALPPQGYQNQSVTAAQHSVITAPISTDRPIVPQRVETGLGMLSAGGSAVPGPAPIINNGDSGGVGVGGNGGSSAGGGAAYLSAQPMDPVGYGANPANFPVTMPLGQSQIATVGQSPEGGDLRKLTSGWFASVMGSINRMS</sequence>
<dbReference type="InterPro" id="IPR007219">
    <property type="entry name" value="XnlR_reg_dom"/>
</dbReference>
<reference evidence="5" key="1">
    <citation type="journal article" date="2023" name="PhytoFront">
        <title>Draft Genome Resources of Seven Strains of Tilletia horrida, Causal Agent of Kernel Smut of Rice.</title>
        <authorList>
            <person name="Khanal S."/>
            <person name="Antony Babu S."/>
            <person name="Zhou X.G."/>
        </authorList>
    </citation>
    <scope>NUCLEOTIDE SEQUENCE</scope>
    <source>
        <strain evidence="5">TX3</strain>
    </source>
</reference>
<dbReference type="GO" id="GO:0000981">
    <property type="term" value="F:DNA-binding transcription factor activity, RNA polymerase II-specific"/>
    <property type="evidence" value="ECO:0007669"/>
    <property type="project" value="InterPro"/>
</dbReference>